<dbReference type="SUPFAM" id="SSF51695">
    <property type="entry name" value="PLC-like phosphodiesterases"/>
    <property type="match status" value="1"/>
</dbReference>
<evidence type="ECO:0008006" key="3">
    <source>
        <dbReference type="Google" id="ProtNLM"/>
    </source>
</evidence>
<sequence length="170" mass="19484">MDKWMSDLSEEVTKIPLSKLAIPGSHDSSSYCIDDKCDLSEDNEAFPILMLLGDLGKVISSRWGRTQDANLSEQLTAGIRYFDLRVMYRQSDGLFYFVHGQFAKTLSTELLAIHSFLQDHPKEVVILDFNHLYCFFHPDALSEFVASLISGLLCRFLDQCWLQEVLEFHP</sequence>
<proteinExistence type="predicted"/>
<evidence type="ECO:0000313" key="1">
    <source>
        <dbReference type="EMBL" id="VUZ56801.1"/>
    </source>
</evidence>
<dbReference type="PROSITE" id="PS50007">
    <property type="entry name" value="PIPLC_X_DOMAIN"/>
    <property type="match status" value="1"/>
</dbReference>
<keyword evidence="2" id="KW-1185">Reference proteome</keyword>
<evidence type="ECO:0000313" key="2">
    <source>
        <dbReference type="Proteomes" id="UP000321570"/>
    </source>
</evidence>
<dbReference type="InterPro" id="IPR017946">
    <property type="entry name" value="PLC-like_Pdiesterase_TIM-brl"/>
</dbReference>
<dbReference type="AlphaFoldDB" id="A0A564ZBD6"/>
<accession>A0A564ZBD6</accession>
<dbReference type="EMBL" id="CABIJS010000708">
    <property type="protein sequence ID" value="VUZ56801.1"/>
    <property type="molecule type" value="Genomic_DNA"/>
</dbReference>
<gene>
    <name evidence="1" type="ORF">WMSIL1_LOCUS14338</name>
</gene>
<dbReference type="PANTHER" id="PTHR13593">
    <property type="match status" value="1"/>
</dbReference>
<dbReference type="PANTHER" id="PTHR13593:SF113">
    <property type="entry name" value="SI:DKEY-266F7.9"/>
    <property type="match status" value="1"/>
</dbReference>
<name>A0A564ZBD6_HYMDI</name>
<dbReference type="GO" id="GO:0008081">
    <property type="term" value="F:phosphoric diester hydrolase activity"/>
    <property type="evidence" value="ECO:0007669"/>
    <property type="project" value="InterPro"/>
</dbReference>
<dbReference type="GO" id="GO:0006629">
    <property type="term" value="P:lipid metabolic process"/>
    <property type="evidence" value="ECO:0007669"/>
    <property type="project" value="InterPro"/>
</dbReference>
<dbReference type="InterPro" id="IPR051057">
    <property type="entry name" value="PI-PLC_domain"/>
</dbReference>
<dbReference type="Gene3D" id="3.20.20.190">
    <property type="entry name" value="Phosphatidylinositol (PI) phosphodiesterase"/>
    <property type="match status" value="1"/>
</dbReference>
<organism evidence="1 2">
    <name type="scientific">Hymenolepis diminuta</name>
    <name type="common">Rat tapeworm</name>
    <dbReference type="NCBI Taxonomy" id="6216"/>
    <lineage>
        <taxon>Eukaryota</taxon>
        <taxon>Metazoa</taxon>
        <taxon>Spiralia</taxon>
        <taxon>Lophotrochozoa</taxon>
        <taxon>Platyhelminthes</taxon>
        <taxon>Cestoda</taxon>
        <taxon>Eucestoda</taxon>
        <taxon>Cyclophyllidea</taxon>
        <taxon>Hymenolepididae</taxon>
        <taxon>Hymenolepis</taxon>
    </lineage>
</organism>
<dbReference type="Proteomes" id="UP000321570">
    <property type="component" value="Unassembled WGS sequence"/>
</dbReference>
<reference evidence="1 2" key="1">
    <citation type="submission" date="2019-07" db="EMBL/GenBank/DDBJ databases">
        <authorList>
            <person name="Jastrzebski P J."/>
            <person name="Paukszto L."/>
            <person name="Jastrzebski P J."/>
        </authorList>
    </citation>
    <scope>NUCLEOTIDE SEQUENCE [LARGE SCALE GENOMIC DNA]</scope>
    <source>
        <strain evidence="1 2">WMS-il1</strain>
    </source>
</reference>
<protein>
    <recommendedName>
        <fullName evidence="3">Phosphatidylinositol-specific phospholipase C X domain-containing protein</fullName>
    </recommendedName>
</protein>